<organism evidence="1 2">
    <name type="scientific">Portunus trituberculatus</name>
    <name type="common">Swimming crab</name>
    <name type="synonym">Neptunus trituberculatus</name>
    <dbReference type="NCBI Taxonomy" id="210409"/>
    <lineage>
        <taxon>Eukaryota</taxon>
        <taxon>Metazoa</taxon>
        <taxon>Ecdysozoa</taxon>
        <taxon>Arthropoda</taxon>
        <taxon>Crustacea</taxon>
        <taxon>Multicrustacea</taxon>
        <taxon>Malacostraca</taxon>
        <taxon>Eumalacostraca</taxon>
        <taxon>Eucarida</taxon>
        <taxon>Decapoda</taxon>
        <taxon>Pleocyemata</taxon>
        <taxon>Brachyura</taxon>
        <taxon>Eubrachyura</taxon>
        <taxon>Portunoidea</taxon>
        <taxon>Portunidae</taxon>
        <taxon>Portuninae</taxon>
        <taxon>Portunus</taxon>
    </lineage>
</organism>
<dbReference type="AlphaFoldDB" id="A0A5B7D080"/>
<evidence type="ECO:0000313" key="2">
    <source>
        <dbReference type="Proteomes" id="UP000324222"/>
    </source>
</evidence>
<name>A0A5B7D080_PORTR</name>
<evidence type="ECO:0000313" key="1">
    <source>
        <dbReference type="EMBL" id="MPC14695.1"/>
    </source>
</evidence>
<reference evidence="1 2" key="1">
    <citation type="submission" date="2019-05" db="EMBL/GenBank/DDBJ databases">
        <title>Another draft genome of Portunus trituberculatus and its Hox gene families provides insights of decapod evolution.</title>
        <authorList>
            <person name="Jeong J.-H."/>
            <person name="Song I."/>
            <person name="Kim S."/>
            <person name="Choi T."/>
            <person name="Kim D."/>
            <person name="Ryu S."/>
            <person name="Kim W."/>
        </authorList>
    </citation>
    <scope>NUCLEOTIDE SEQUENCE [LARGE SCALE GENOMIC DNA]</scope>
    <source>
        <tissue evidence="1">Muscle</tissue>
    </source>
</reference>
<gene>
    <name evidence="1" type="ORF">E2C01_007466</name>
</gene>
<sequence length="77" mass="8530">MSYGVTMAERAYGPLPHMSVHHRARYKTILCDLQVSSSRQGTTDVRDRVCHVPPVAGNQGIRRVVLRGARLTNTGLN</sequence>
<protein>
    <submittedName>
        <fullName evidence="1">Uncharacterized protein</fullName>
    </submittedName>
</protein>
<dbReference type="EMBL" id="VSRR010000372">
    <property type="protein sequence ID" value="MPC14695.1"/>
    <property type="molecule type" value="Genomic_DNA"/>
</dbReference>
<proteinExistence type="predicted"/>
<comment type="caution">
    <text evidence="1">The sequence shown here is derived from an EMBL/GenBank/DDBJ whole genome shotgun (WGS) entry which is preliminary data.</text>
</comment>
<accession>A0A5B7D080</accession>
<dbReference type="Proteomes" id="UP000324222">
    <property type="component" value="Unassembled WGS sequence"/>
</dbReference>
<keyword evidence="2" id="KW-1185">Reference proteome</keyword>